<keyword evidence="6" id="KW-1185">Reference proteome</keyword>
<dbReference type="InterPro" id="IPR036415">
    <property type="entry name" value="Lamin_tail_dom_sf"/>
</dbReference>
<dbReference type="SUPFAM" id="SSF63825">
    <property type="entry name" value="YWTD domain"/>
    <property type="match status" value="1"/>
</dbReference>
<dbReference type="SUPFAM" id="SSF74853">
    <property type="entry name" value="Lamin A/C globular tail domain"/>
    <property type="match status" value="4"/>
</dbReference>
<keyword evidence="2" id="KW-0472">Membrane</keyword>
<protein>
    <recommendedName>
        <fullName evidence="4">LTD domain-containing protein</fullName>
    </recommendedName>
</protein>
<feature type="domain" description="LTD" evidence="4">
    <location>
        <begin position="279"/>
        <end position="387"/>
    </location>
</feature>
<organism evidence="5 6">
    <name type="scientific">Microbacterium album</name>
    <dbReference type="NCBI Taxonomy" id="2053191"/>
    <lineage>
        <taxon>Bacteria</taxon>
        <taxon>Bacillati</taxon>
        <taxon>Actinomycetota</taxon>
        <taxon>Actinomycetes</taxon>
        <taxon>Micrococcales</taxon>
        <taxon>Microbacteriaceae</taxon>
        <taxon>Microbacterium</taxon>
    </lineage>
</organism>
<feature type="domain" description="LTD" evidence="4">
    <location>
        <begin position="402"/>
        <end position="515"/>
    </location>
</feature>
<dbReference type="EMBL" id="BMJY01000002">
    <property type="protein sequence ID" value="GGH37997.1"/>
    <property type="molecule type" value="Genomic_DNA"/>
</dbReference>
<dbReference type="Proteomes" id="UP000657592">
    <property type="component" value="Unassembled WGS sequence"/>
</dbReference>
<evidence type="ECO:0000313" key="5">
    <source>
        <dbReference type="EMBL" id="GGH37997.1"/>
    </source>
</evidence>
<feature type="chain" id="PRO_5037941470" description="LTD domain-containing protein" evidence="3">
    <location>
        <begin position="31"/>
        <end position="1088"/>
    </location>
</feature>
<feature type="domain" description="LTD" evidence="4">
    <location>
        <begin position="139"/>
        <end position="253"/>
    </location>
</feature>
<feature type="compositionally biased region" description="Gly residues" evidence="1">
    <location>
        <begin position="872"/>
        <end position="912"/>
    </location>
</feature>
<keyword evidence="2" id="KW-0812">Transmembrane</keyword>
<dbReference type="RefSeq" id="WP_188754984.1">
    <property type="nucleotide sequence ID" value="NZ_BMJY01000002.1"/>
</dbReference>
<gene>
    <name evidence="5" type="ORF">GCM10010921_08330</name>
</gene>
<evidence type="ECO:0000256" key="1">
    <source>
        <dbReference type="SAM" id="MobiDB-lite"/>
    </source>
</evidence>
<evidence type="ECO:0000256" key="3">
    <source>
        <dbReference type="SAM" id="SignalP"/>
    </source>
</evidence>
<keyword evidence="3" id="KW-0732">Signal</keyword>
<dbReference type="PROSITE" id="PS51841">
    <property type="entry name" value="LTD"/>
    <property type="match status" value="4"/>
</dbReference>
<sequence length="1088" mass="111313">MSSARSRGLLGLGVIAALVAAPLSALPAAAAGGAKVVVNEVETSSDWVELTNVGDVAADLSDFVLKDDNNSRNLRIPAGTVLEPGAFLAIDVDVPGGFGLGRADEIRLFEPDGSTLVDGHRWTEHPSPTYGRCPDGTGEFVTTVAATKGAPNACTVDPADVVVVNEVVSTGGQPGDWVELKNTGTVDVDVSGLVLQDNNPRNRYTIPAGTTIAAGGYLVLEEAAFGFGLGGADSAILYAADGTTVIDRHDWTAHAPTSWGRCADGVGEFRQTVQTTKGAVNDCPASEAGAVVVNEVESNGDATDWVELYNTGDTAVDVSGFLFRDNDVTRAPYALPAGSIIQPGGFYVIDQAVGIQPGFDFGLGANDEVHLFEPDGATLVASYAWTTHAPVTYGRCPDGSGDMVATSVSTKGAPNDCALPVRINEVESQNGQPGDWIELVNVGATVADLGGLTVTDNNPANRYTIPAGTTLAPGAYLVLDEVVAGAGHFDFGLGGNDAVRLLDGDVVIDEFAWTSHAATTYGRCPDGTGAFETTLEPTKGAANRCEGVLLPQPWPGGTGVEPLDAPGTFSADLSGLDFEGFDATGGVLWAVENGNGLLFRIVPDGQGGWAPDTAEDWAAGAVLRYTDGTGTPDAEGVTVTDAGAAEGVYVATERNNAASSVSRPAVLRYDVTRGGGELTATAEWNLAADFPGLGANQGLEGITWISDEFLVERGFVDHSGDAYDPNAYPGHGDGLFFVGVEGTAAVYAYALMADGSFERVVTIETGFSVVADVQFDHERSALWIVCDNACDGRTAIYEIAMDGEDAGRFVATAIYERPSGTPNYANEGFAIAPQAQCVDGLKSTFYADDSDTGGHSLRRGTIECTPLEEPGEPGGENPGGENPGGENPGGENPGGENPGGENPGGENPGGENPGQQPGEQPGPGQQPGGELPGTGGPAEPRPADEGDLTDATRGSILVDETVVAGSAVTIRLGAELAGQDVHVWLHSTPVLLASVTVGADGVVSVRIPADTPLGAHRIVVTSATDGSVLAWADVRVVAPGPAALAATGGAPAGIVWVGGVLGLLGLAAFAATRARQRGRQVGRQGAIG</sequence>
<accession>A0A917IEE6</accession>
<evidence type="ECO:0000259" key="4">
    <source>
        <dbReference type="PROSITE" id="PS51841"/>
    </source>
</evidence>
<feature type="signal peptide" evidence="3">
    <location>
        <begin position="1"/>
        <end position="30"/>
    </location>
</feature>
<dbReference type="InterPro" id="IPR001322">
    <property type="entry name" value="Lamin_tail_dom"/>
</dbReference>
<dbReference type="Pfam" id="PF00932">
    <property type="entry name" value="LTD"/>
    <property type="match status" value="4"/>
</dbReference>
<proteinExistence type="predicted"/>
<name>A0A917IEE6_9MICO</name>
<reference evidence="5" key="2">
    <citation type="submission" date="2020-09" db="EMBL/GenBank/DDBJ databases">
        <authorList>
            <person name="Sun Q."/>
            <person name="Zhou Y."/>
        </authorList>
    </citation>
    <scope>NUCLEOTIDE SEQUENCE</scope>
    <source>
        <strain evidence="5">CGMCC 1.15794</strain>
    </source>
</reference>
<feature type="domain" description="LTD" evidence="4">
    <location>
        <begin position="22"/>
        <end position="124"/>
    </location>
</feature>
<comment type="caution">
    <text evidence="5">The sequence shown here is derived from an EMBL/GenBank/DDBJ whole genome shotgun (WGS) entry which is preliminary data.</text>
</comment>
<evidence type="ECO:0000256" key="2">
    <source>
        <dbReference type="SAM" id="Phobius"/>
    </source>
</evidence>
<feature type="compositionally biased region" description="Low complexity" evidence="1">
    <location>
        <begin position="913"/>
        <end position="923"/>
    </location>
</feature>
<dbReference type="Gene3D" id="2.60.40.1260">
    <property type="entry name" value="Lamin Tail domain"/>
    <property type="match status" value="4"/>
</dbReference>
<keyword evidence="2" id="KW-1133">Transmembrane helix</keyword>
<reference evidence="5" key="1">
    <citation type="journal article" date="2014" name="Int. J. Syst. Evol. Microbiol.">
        <title>Complete genome sequence of Corynebacterium casei LMG S-19264T (=DSM 44701T), isolated from a smear-ripened cheese.</title>
        <authorList>
            <consortium name="US DOE Joint Genome Institute (JGI-PGF)"/>
            <person name="Walter F."/>
            <person name="Albersmeier A."/>
            <person name="Kalinowski J."/>
            <person name="Ruckert C."/>
        </authorList>
    </citation>
    <scope>NUCLEOTIDE SEQUENCE</scope>
    <source>
        <strain evidence="5">CGMCC 1.15794</strain>
    </source>
</reference>
<feature type="transmembrane region" description="Helical" evidence="2">
    <location>
        <begin position="1053"/>
        <end position="1071"/>
    </location>
</feature>
<evidence type="ECO:0000313" key="6">
    <source>
        <dbReference type="Proteomes" id="UP000657592"/>
    </source>
</evidence>
<feature type="compositionally biased region" description="Gly residues" evidence="1">
    <location>
        <begin position="925"/>
        <end position="936"/>
    </location>
</feature>
<feature type="region of interest" description="Disordered" evidence="1">
    <location>
        <begin position="864"/>
        <end position="951"/>
    </location>
</feature>
<dbReference type="AlphaFoldDB" id="A0A917IEE6"/>